<dbReference type="FunFam" id="1.10.8.430:FF:000003">
    <property type="entry name" value="Probable disease resistance protein At5g66910"/>
    <property type="match status" value="1"/>
</dbReference>
<dbReference type="Gene3D" id="1.10.8.430">
    <property type="entry name" value="Helical domain of apoptotic protease-activating factors"/>
    <property type="match status" value="1"/>
</dbReference>
<evidence type="ECO:0000259" key="10">
    <source>
        <dbReference type="Pfam" id="PF23598"/>
    </source>
</evidence>
<dbReference type="AlphaFoldDB" id="A0A6N2ME76"/>
<evidence type="ECO:0000313" key="11">
    <source>
        <dbReference type="EMBL" id="VFU50820.1"/>
    </source>
</evidence>
<dbReference type="GO" id="GO:0005524">
    <property type="term" value="F:ATP binding"/>
    <property type="evidence" value="ECO:0007669"/>
    <property type="project" value="UniProtKB-KW"/>
</dbReference>
<name>A0A6N2ME76_SALVM</name>
<dbReference type="InterPro" id="IPR032675">
    <property type="entry name" value="LRR_dom_sf"/>
</dbReference>
<dbReference type="Gene3D" id="3.40.50.300">
    <property type="entry name" value="P-loop containing nucleotide triphosphate hydrolases"/>
    <property type="match status" value="1"/>
</dbReference>
<evidence type="ECO:0000256" key="3">
    <source>
        <dbReference type="ARBA" id="ARBA00022737"/>
    </source>
</evidence>
<dbReference type="Gene3D" id="1.10.10.10">
    <property type="entry name" value="Winged helix-like DNA-binding domain superfamily/Winged helix DNA-binding domain"/>
    <property type="match status" value="1"/>
</dbReference>
<dbReference type="InterPro" id="IPR002182">
    <property type="entry name" value="NB-ARC"/>
</dbReference>
<proteinExistence type="inferred from homology"/>
<organism evidence="11">
    <name type="scientific">Salix viminalis</name>
    <name type="common">Common osier</name>
    <name type="synonym">Basket willow</name>
    <dbReference type="NCBI Taxonomy" id="40686"/>
    <lineage>
        <taxon>Eukaryota</taxon>
        <taxon>Viridiplantae</taxon>
        <taxon>Streptophyta</taxon>
        <taxon>Embryophyta</taxon>
        <taxon>Tracheophyta</taxon>
        <taxon>Spermatophyta</taxon>
        <taxon>Magnoliopsida</taxon>
        <taxon>eudicotyledons</taxon>
        <taxon>Gunneridae</taxon>
        <taxon>Pentapetalae</taxon>
        <taxon>rosids</taxon>
        <taxon>fabids</taxon>
        <taxon>Malpighiales</taxon>
        <taxon>Salicaceae</taxon>
        <taxon>Saliceae</taxon>
        <taxon>Salix</taxon>
    </lineage>
</organism>
<dbReference type="GO" id="GO:0043531">
    <property type="term" value="F:ADP binding"/>
    <property type="evidence" value="ECO:0007669"/>
    <property type="project" value="InterPro"/>
</dbReference>
<dbReference type="Pfam" id="PF23559">
    <property type="entry name" value="WHD_DRP"/>
    <property type="match status" value="1"/>
</dbReference>
<evidence type="ECO:0000256" key="4">
    <source>
        <dbReference type="ARBA" id="ARBA00022741"/>
    </source>
</evidence>
<evidence type="ECO:0000259" key="9">
    <source>
        <dbReference type="Pfam" id="PF23559"/>
    </source>
</evidence>
<reference evidence="11" key="1">
    <citation type="submission" date="2019-03" db="EMBL/GenBank/DDBJ databases">
        <authorList>
            <person name="Mank J."/>
            <person name="Almeida P."/>
        </authorList>
    </citation>
    <scope>NUCLEOTIDE SEQUENCE</scope>
    <source>
        <strain evidence="11">78183</strain>
    </source>
</reference>
<dbReference type="InterPro" id="IPR003591">
    <property type="entry name" value="Leu-rich_rpt_typical-subtyp"/>
</dbReference>
<dbReference type="SMART" id="SM00369">
    <property type="entry name" value="LRR_TYP"/>
    <property type="match status" value="3"/>
</dbReference>
<keyword evidence="7" id="KW-0175">Coiled coil</keyword>
<dbReference type="Gene3D" id="3.80.10.10">
    <property type="entry name" value="Ribonuclease Inhibitor"/>
    <property type="match status" value="2"/>
</dbReference>
<evidence type="ECO:0000259" key="8">
    <source>
        <dbReference type="Pfam" id="PF00931"/>
    </source>
</evidence>
<keyword evidence="6" id="KW-0067">ATP-binding</keyword>
<dbReference type="PRINTS" id="PR00364">
    <property type="entry name" value="DISEASERSIST"/>
</dbReference>
<sequence length="866" mass="98486">MGNFCSISISCDQLLSGCLDFTFRKAFYISKLKENVDRLGIAVEELTDLHSDVKRRVEVSEQQQLKQLDQVRRWISRADVAISKSHELLGDGPQEIEKLCLGGYCSKNYMSSYRFAKKVDRGLRDVADLKANGVFEMVAEEIPAGSGVPRPSEPAVGLESTFNKVWTWLREEKQVGIVGLYGMGGVGKTTLLTQIHNESLKQPNDFDIVIWVVVSKDFKPNAAQESIRKKIGFSDDFWKNKSSDERAVDIFNALSQKRFVMLLDDIWERVDLNKLGVPVPDMNNGSKVVFTTRSERICGQMEAHKIVKVDCLEPEDAWDLFQKKVGDQTLCFHPGIPELARAVARECGGLPLALITIGRAMACKKTPQEWRHAIEVLNQSASKFSGMGDEVFPLLKFSYDNLPDQEIKTCFLYCSLFPEDFLINKTELIDYWIGEGFFDECADRERVENWGYYVIGSLLNACLLEDDDDCVRMHDVIRDMALWIASDIERDEQNFFVQTGAQLSKAPEIGKWEGVRRVSLMANHIEHLSETPSCSNLRTLFLGRNLLSTISIGFFQSMPNLTVLDLSNNRSLLQLPRDVCKLVSLQYLNLSRTGIKELPTELKALVKLRYLNLEFTDSLYLPPHGVISCFPMMYILRMYRCGSSEQEAEDCILSRDESLVDELQCLKELNVLTVTIRSAAALERLSSFQRMQSSTRALYLELFHDSKLVNFSSLANMKNLDTLHICHCRSLEEMQIDWERELQKMQAPNNLAHVATTERPFRSLSTVYVRGCLSLRNLNWLILAQNLTFLSVLNCPKMVEVASVEKLPEVPEVVENLNPFAKLKAVTLQCLPRLKSFYLNAQPLPLLEHVQVIDCPFLEKWPASQN</sequence>
<dbReference type="SUPFAM" id="SSF52058">
    <property type="entry name" value="L domain-like"/>
    <property type="match status" value="1"/>
</dbReference>
<dbReference type="Pfam" id="PF23598">
    <property type="entry name" value="LRR_14"/>
    <property type="match status" value="1"/>
</dbReference>
<dbReference type="InterPro" id="IPR036388">
    <property type="entry name" value="WH-like_DNA-bd_sf"/>
</dbReference>
<dbReference type="SUPFAM" id="SSF52540">
    <property type="entry name" value="P-loop containing nucleoside triphosphate hydrolases"/>
    <property type="match status" value="1"/>
</dbReference>
<evidence type="ECO:0000256" key="6">
    <source>
        <dbReference type="ARBA" id="ARBA00022840"/>
    </source>
</evidence>
<dbReference type="GO" id="GO:0006952">
    <property type="term" value="P:defense response"/>
    <property type="evidence" value="ECO:0007669"/>
    <property type="project" value="UniProtKB-KW"/>
</dbReference>
<keyword evidence="3" id="KW-0677">Repeat</keyword>
<evidence type="ECO:0000256" key="2">
    <source>
        <dbReference type="ARBA" id="ARBA00022614"/>
    </source>
</evidence>
<dbReference type="PANTHER" id="PTHR33463:SF220">
    <property type="entry name" value="NB-ARC DOMAIN-CONTAINING PROTEIN"/>
    <property type="match status" value="1"/>
</dbReference>
<comment type="similarity">
    <text evidence="1">Belongs to the disease resistance NB-LRR family.</text>
</comment>
<feature type="domain" description="Disease resistance R13L4/SHOC-2-like LRR" evidence="10">
    <location>
        <begin position="515"/>
        <end position="757"/>
    </location>
</feature>
<dbReference type="EMBL" id="CAADRP010001741">
    <property type="protein sequence ID" value="VFU50820.1"/>
    <property type="molecule type" value="Genomic_DNA"/>
</dbReference>
<dbReference type="InterPro" id="IPR058922">
    <property type="entry name" value="WHD_DRP"/>
</dbReference>
<protein>
    <submittedName>
        <fullName evidence="11">Uncharacterized protein</fullName>
    </submittedName>
</protein>
<dbReference type="PANTHER" id="PTHR33463">
    <property type="entry name" value="NB-ARC DOMAIN-CONTAINING PROTEIN-RELATED"/>
    <property type="match status" value="1"/>
</dbReference>
<keyword evidence="2" id="KW-0433">Leucine-rich repeat</keyword>
<dbReference type="InterPro" id="IPR050905">
    <property type="entry name" value="Plant_NBS-LRR"/>
</dbReference>
<evidence type="ECO:0000256" key="5">
    <source>
        <dbReference type="ARBA" id="ARBA00022821"/>
    </source>
</evidence>
<keyword evidence="4" id="KW-0547">Nucleotide-binding</keyword>
<dbReference type="InterPro" id="IPR055414">
    <property type="entry name" value="LRR_R13L4/SHOC2-like"/>
</dbReference>
<dbReference type="Pfam" id="PF00931">
    <property type="entry name" value="NB-ARC"/>
    <property type="match status" value="1"/>
</dbReference>
<feature type="coiled-coil region" evidence="7">
    <location>
        <begin position="29"/>
        <end position="63"/>
    </location>
</feature>
<dbReference type="FunFam" id="1.10.10.10:FF:000322">
    <property type="entry name" value="Probable disease resistance protein At1g63360"/>
    <property type="match status" value="1"/>
</dbReference>
<keyword evidence="5" id="KW-0611">Plant defense</keyword>
<dbReference type="InterPro" id="IPR042197">
    <property type="entry name" value="Apaf_helical"/>
</dbReference>
<evidence type="ECO:0000256" key="7">
    <source>
        <dbReference type="SAM" id="Coils"/>
    </source>
</evidence>
<accession>A0A6N2ME76</accession>
<feature type="domain" description="Disease resistance protein winged helix" evidence="9">
    <location>
        <begin position="416"/>
        <end position="481"/>
    </location>
</feature>
<evidence type="ECO:0000256" key="1">
    <source>
        <dbReference type="ARBA" id="ARBA00008894"/>
    </source>
</evidence>
<gene>
    <name evidence="11" type="ORF">SVIM_LOCUS339971</name>
</gene>
<feature type="domain" description="NB-ARC" evidence="8">
    <location>
        <begin position="159"/>
        <end position="330"/>
    </location>
</feature>
<dbReference type="InterPro" id="IPR027417">
    <property type="entry name" value="P-loop_NTPase"/>
</dbReference>
<dbReference type="FunFam" id="3.40.50.300:FF:001091">
    <property type="entry name" value="Probable disease resistance protein At1g61300"/>
    <property type="match status" value="1"/>
</dbReference>